<comment type="caution">
    <text evidence="1">The sequence shown here is derived from an EMBL/GenBank/DDBJ whole genome shotgun (WGS) entry which is preliminary data.</text>
</comment>
<evidence type="ECO:0008006" key="3">
    <source>
        <dbReference type="Google" id="ProtNLM"/>
    </source>
</evidence>
<sequence>MQTIDDLRETVRKLDATGPKGFEGLMAAVLTELTGRTFALASSGSQRGKDGQSVLDDGTISFEGKLYEDAVAKDQILSKIAEIAADEEGQTELWILASTGPISVQHINTAQKAGRKLGIAVKVLSWPATGLSELAALLAMAPAASADFLARNTSTSHADAVAQLQAVTLHPQFSARSAELKADLQQPSLAPAFALQDNIVWLSAAFADKKRARVVFGQPLSPDDASTAGVLDRPDLRAKLADAIFAKPDGSVAAILGADGNGKSWIFAQSWMHQQVKPLTIILLPDDFKLPSSLESMRDLLIAKLIGQTGDNFTAIAENRWRDHLKRWKRHKNTEKPRLVVFVDGLNQREIVNWPHLIDILSELLAEIGGKLVISCRTLFYRDQLEGRLVSKVRKFDVPEWSDSELESLLAPLGTSISQLNADVVRSLRNPRLFGIAAALLKDRKIDEFGELSVNRLLFEHIRLGAVSDSNSIAPRQFVQDIRLHADQIIKRLKDNQQADLTVFDRPSPFTGHSPQTVAEQFALISAGRFFEILEDDPAKYILKEDGLSLALGLSLVSSARTALRQGKNVLEALGNVLDPIAALDRTSDVLIAAIVASVLDEAPKEVTVALVQSFIALQNLDQTLYPEFQALLRQDPVSFLAALENSALTEGVTANQSWLIQAVQDGRATPACSAALKDAIRRWLSMYSDQPERIMAPTHQGAPDEKRKEERAKREAEIADKLKNLCDSERAVLDGLILQKHGDYSRLSALAFQFLGGYPLAEYADSFRNWAFAAAFNGGFRNHHQDFNDLIQLNVTDWSESRTAILESAKALQSPGTSDTGRWALAYLLYATADSDDAAAADEIVKELTKDRERFAGWRLVEDYCGTDPCDPSSSCPANVEKTAQRYAKIDVSKLRLHMGNGQEDHFFEMARAGLARFEPPVAIEVMRRFANQALSRTSDDFRIAAFSLEKHTAALDAPLVKRFVMKAAELATEALEGDKNDEKHVAAQYALLIAFPHMSGDEQLDALLAHPKDATFLRGLADLFQPCDPTRLEAGLEKAIADGNEVAQFRALAFAEHSRTPLTTRTMELAGGLLKSAHRHVRLSCLGLIRTSQDAGLLAAVVGSGWTATALDNAADRVEITHGSDALVLASKIGLISIESCLERIDFSAYRKLVELLGSPAALAIAGRLDIAIDKAAGFKIGRNLPDIEQRVEDRHWQSLLNVSDRPTSKKTFSPEQLRELSDAGDAWYERQKRNYDAAEQFERELSEAGAQLIIRSITSGLIREIDKASPQAVDKWLKLFLTIDQEALNNLHNTASAVAEAVSYRDSTGARALMERLSQGAPPVRATFGRNHLSIDAVTVWSAATDAETTALRFARLDRIGNDHDLANEVLAAIRAKREENLRDYVLDRRSRVEPAHRARAAMLAGLSPAEPWALETIEMLKDSKGFLHEAYKAATYAMDRHRWSKHWSHLMATATNLEDLWRYSVLLFKIVDGRFKPSDLATEAPNPLLERFAPTFESAIADRIKRWKNHRDSKLFGMHAPDPVFLPH</sequence>
<protein>
    <recommendedName>
        <fullName evidence="3">NACHT domain-containing protein</fullName>
    </recommendedName>
</protein>
<name>A0A4Q0S6M1_9BRAD</name>
<evidence type="ECO:0000313" key="2">
    <source>
        <dbReference type="Proteomes" id="UP000289546"/>
    </source>
</evidence>
<gene>
    <name evidence="1" type="ORF">XH99_11090</name>
</gene>
<keyword evidence="2" id="KW-1185">Reference proteome</keyword>
<accession>A0A4Q0S6M1</accession>
<reference evidence="1 2" key="1">
    <citation type="submission" date="2015-04" db="EMBL/GenBank/DDBJ databases">
        <title>Comparative genomics of rhizobia nodulating Arachis hypogaea in China.</title>
        <authorList>
            <person name="Li Y."/>
        </authorList>
    </citation>
    <scope>NUCLEOTIDE SEQUENCE [LARGE SCALE GENOMIC DNA]</scope>
    <source>
        <strain evidence="1 2">CCBAU 51757</strain>
    </source>
</reference>
<dbReference type="RefSeq" id="WP_128918010.1">
    <property type="nucleotide sequence ID" value="NZ_LBJQ01000061.1"/>
</dbReference>
<dbReference type="EMBL" id="LBJQ01000061">
    <property type="protein sequence ID" value="RXH30997.1"/>
    <property type="molecule type" value="Genomic_DNA"/>
</dbReference>
<organism evidence="1 2">
    <name type="scientific">Bradyrhizobium nanningense</name>
    <dbReference type="NCBI Taxonomy" id="1325118"/>
    <lineage>
        <taxon>Bacteria</taxon>
        <taxon>Pseudomonadati</taxon>
        <taxon>Pseudomonadota</taxon>
        <taxon>Alphaproteobacteria</taxon>
        <taxon>Hyphomicrobiales</taxon>
        <taxon>Nitrobacteraceae</taxon>
        <taxon>Bradyrhizobium</taxon>
    </lineage>
</organism>
<dbReference type="Proteomes" id="UP000289546">
    <property type="component" value="Unassembled WGS sequence"/>
</dbReference>
<evidence type="ECO:0000313" key="1">
    <source>
        <dbReference type="EMBL" id="RXH30997.1"/>
    </source>
</evidence>
<proteinExistence type="predicted"/>